<evidence type="ECO:0000256" key="9">
    <source>
        <dbReference type="ARBA" id="ARBA00025283"/>
    </source>
</evidence>
<keyword evidence="8 10" id="KW-0927">Auxin signaling pathway</keyword>
<keyword evidence="6 10" id="KW-0804">Transcription</keyword>
<dbReference type="Pfam" id="PF02309">
    <property type="entry name" value="AUX_IAA"/>
    <property type="match status" value="1"/>
</dbReference>
<name>A0A9Q0V7T8_SALVM</name>
<keyword evidence="5 10" id="KW-0805">Transcription regulation</keyword>
<evidence type="ECO:0000313" key="12">
    <source>
        <dbReference type="EMBL" id="KAJ6743701.1"/>
    </source>
</evidence>
<accession>A0A9Q0V7T8</accession>
<evidence type="ECO:0000313" key="13">
    <source>
        <dbReference type="Proteomes" id="UP001151529"/>
    </source>
</evidence>
<dbReference type="EMBL" id="JAPFFL010000002">
    <property type="protein sequence ID" value="KAJ6743701.1"/>
    <property type="molecule type" value="Genomic_DNA"/>
</dbReference>
<keyword evidence="13" id="KW-1185">Reference proteome</keyword>
<dbReference type="GO" id="GO:0006355">
    <property type="term" value="P:regulation of DNA-templated transcription"/>
    <property type="evidence" value="ECO:0007669"/>
    <property type="project" value="InterPro"/>
</dbReference>
<evidence type="ECO:0000256" key="8">
    <source>
        <dbReference type="ARBA" id="ARBA00023294"/>
    </source>
</evidence>
<evidence type="ECO:0000256" key="5">
    <source>
        <dbReference type="ARBA" id="ARBA00023015"/>
    </source>
</evidence>
<dbReference type="InterPro" id="IPR003311">
    <property type="entry name" value="AUX_IAA"/>
</dbReference>
<keyword evidence="4 10" id="KW-0678">Repressor</keyword>
<dbReference type="SUPFAM" id="SSF54277">
    <property type="entry name" value="CAD &amp; PB1 domains"/>
    <property type="match status" value="1"/>
</dbReference>
<protein>
    <recommendedName>
        <fullName evidence="10">Auxin-responsive protein</fullName>
    </recommendedName>
</protein>
<feature type="domain" description="PB1" evidence="11">
    <location>
        <begin position="148"/>
        <end position="232"/>
    </location>
</feature>
<dbReference type="PANTHER" id="PTHR31734">
    <property type="entry name" value="AUXIN-RESPONSIVE PROTEIN IAA17"/>
    <property type="match status" value="1"/>
</dbReference>
<evidence type="ECO:0000256" key="7">
    <source>
        <dbReference type="ARBA" id="ARBA00023242"/>
    </source>
</evidence>
<dbReference type="Gene3D" id="3.10.20.90">
    <property type="entry name" value="Phosphatidylinositol 3-kinase Catalytic Subunit, Chain A, domain 1"/>
    <property type="match status" value="1"/>
</dbReference>
<dbReference type="PROSITE" id="PS51745">
    <property type="entry name" value="PB1"/>
    <property type="match status" value="1"/>
</dbReference>
<reference evidence="12" key="2">
    <citation type="journal article" date="2023" name="Int. J. Mol. Sci.">
        <title>De Novo Assembly and Annotation of 11 Diverse Shrub Willow (Salix) Genomes Reveals Novel Gene Organization in Sex-Linked Regions.</title>
        <authorList>
            <person name="Hyden B."/>
            <person name="Feng K."/>
            <person name="Yates T.B."/>
            <person name="Jawdy S."/>
            <person name="Cereghino C."/>
            <person name="Smart L.B."/>
            <person name="Muchero W."/>
        </authorList>
    </citation>
    <scope>NUCLEOTIDE SEQUENCE [LARGE SCALE GENOMIC DNA]</scope>
    <source>
        <tissue evidence="12">Shoot tip</tissue>
    </source>
</reference>
<comment type="caution">
    <text evidence="12">The sequence shown here is derived from an EMBL/GenBank/DDBJ whole genome shotgun (WGS) entry which is preliminary data.</text>
</comment>
<dbReference type="OrthoDB" id="778717at2759"/>
<evidence type="ECO:0000256" key="1">
    <source>
        <dbReference type="ARBA" id="ARBA00004123"/>
    </source>
</evidence>
<comment type="subunit">
    <text evidence="3 10">Homodimers and heterodimers.</text>
</comment>
<reference evidence="12" key="1">
    <citation type="submission" date="2022-11" db="EMBL/GenBank/DDBJ databases">
        <authorList>
            <person name="Hyden B.L."/>
            <person name="Feng K."/>
            <person name="Yates T."/>
            <person name="Jawdy S."/>
            <person name="Smart L.B."/>
            <person name="Muchero W."/>
        </authorList>
    </citation>
    <scope>NUCLEOTIDE SEQUENCE</scope>
    <source>
        <tissue evidence="12">Shoot tip</tissue>
    </source>
</reference>
<dbReference type="AlphaFoldDB" id="A0A9Q0V7T8"/>
<dbReference type="InterPro" id="IPR053793">
    <property type="entry name" value="PB1-like"/>
</dbReference>
<dbReference type="InterPro" id="IPR033389">
    <property type="entry name" value="AUX/IAA_dom"/>
</dbReference>
<dbReference type="GO" id="GO:0009734">
    <property type="term" value="P:auxin-activated signaling pathway"/>
    <property type="evidence" value="ECO:0007669"/>
    <property type="project" value="UniProtKB-UniRule"/>
</dbReference>
<dbReference type="Proteomes" id="UP001151529">
    <property type="component" value="Chromosome 6"/>
</dbReference>
<dbReference type="PANTHER" id="PTHR31734:SF44">
    <property type="entry name" value="AUXIN-RESPONSIVE PROTEIN"/>
    <property type="match status" value="1"/>
</dbReference>
<evidence type="ECO:0000259" key="11">
    <source>
        <dbReference type="PROSITE" id="PS51745"/>
    </source>
</evidence>
<keyword evidence="7 10" id="KW-0539">Nucleus</keyword>
<sequence>MELQLGLRSLPTYNFIENFDLNNDGFEPKDQMLGSKPWIISCEDGNNMDNKRSSEVAFGKNTGYASRELPLLLWSGQPNDEDDWNGEKKISCSINKNGEEENRVEGWPPINSWRKKVLHHDQDQVRHVMNSSRMAAAGNYENGDGSNSKYVKVKMEGVAITRKIDLRLYNSYQTLTKSLTSMFAKCQNLGNDAARYSLTYQDKDGDWLVAGDVPWQSFMESVQRLKIVRNAG</sequence>
<proteinExistence type="inferred from homology"/>
<comment type="subcellular location">
    <subcellularLocation>
        <location evidence="1 10">Nucleus</location>
    </subcellularLocation>
</comment>
<evidence type="ECO:0000256" key="6">
    <source>
        <dbReference type="ARBA" id="ARBA00023163"/>
    </source>
</evidence>
<evidence type="ECO:0000256" key="2">
    <source>
        <dbReference type="ARBA" id="ARBA00006728"/>
    </source>
</evidence>
<comment type="function">
    <text evidence="9">Aux/IAA proteins are short-lived transcriptional factors that function as repressors of early auxin response genes at low auxin concentrations. Repression is thought to result from the interaction with auxin response factors (ARFs), proteins that bind to the auxin-responsive promoter element (AuxRE). Formation of heterodimers with ARF proteins may alter their ability to modulate early auxin response genes expression.</text>
</comment>
<evidence type="ECO:0000256" key="4">
    <source>
        <dbReference type="ARBA" id="ARBA00022491"/>
    </source>
</evidence>
<organism evidence="12 13">
    <name type="scientific">Salix viminalis</name>
    <name type="common">Common osier</name>
    <name type="synonym">Basket willow</name>
    <dbReference type="NCBI Taxonomy" id="40686"/>
    <lineage>
        <taxon>Eukaryota</taxon>
        <taxon>Viridiplantae</taxon>
        <taxon>Streptophyta</taxon>
        <taxon>Embryophyta</taxon>
        <taxon>Tracheophyta</taxon>
        <taxon>Spermatophyta</taxon>
        <taxon>Magnoliopsida</taxon>
        <taxon>eudicotyledons</taxon>
        <taxon>Gunneridae</taxon>
        <taxon>Pentapetalae</taxon>
        <taxon>rosids</taxon>
        <taxon>fabids</taxon>
        <taxon>Malpighiales</taxon>
        <taxon>Salicaceae</taxon>
        <taxon>Saliceae</taxon>
        <taxon>Salix</taxon>
    </lineage>
</organism>
<comment type="similarity">
    <text evidence="2 10">Belongs to the Aux/IAA family.</text>
</comment>
<gene>
    <name evidence="12" type="ORF">OIU85_017623</name>
</gene>
<evidence type="ECO:0000256" key="3">
    <source>
        <dbReference type="ARBA" id="ARBA00011726"/>
    </source>
</evidence>
<evidence type="ECO:0000256" key="10">
    <source>
        <dbReference type="RuleBase" id="RU004549"/>
    </source>
</evidence>
<dbReference type="GO" id="GO:0005634">
    <property type="term" value="C:nucleus"/>
    <property type="evidence" value="ECO:0007669"/>
    <property type="project" value="UniProtKB-SubCell"/>
</dbReference>